<evidence type="ECO:0000256" key="13">
    <source>
        <dbReference type="ARBA" id="ARBA00023125"/>
    </source>
</evidence>
<comment type="catalytic activity">
    <reaction evidence="15 16">
        <text>DNA(n) + a 2'-deoxyribonucleoside 5'-triphosphate = DNA(n+1) + diphosphate</text>
        <dbReference type="Rhea" id="RHEA:22508"/>
        <dbReference type="Rhea" id="RHEA-COMP:17339"/>
        <dbReference type="Rhea" id="RHEA-COMP:17340"/>
        <dbReference type="ChEBI" id="CHEBI:33019"/>
        <dbReference type="ChEBI" id="CHEBI:61560"/>
        <dbReference type="ChEBI" id="CHEBI:173112"/>
        <dbReference type="EC" id="2.7.7.7"/>
    </reaction>
</comment>
<dbReference type="SUPFAM" id="SSF100879">
    <property type="entry name" value="Lesion bypass DNA polymerase (Y-family), little finger domain"/>
    <property type="match status" value="1"/>
</dbReference>
<evidence type="ECO:0000256" key="7">
    <source>
        <dbReference type="ARBA" id="ARBA00022695"/>
    </source>
</evidence>
<evidence type="ECO:0000256" key="15">
    <source>
        <dbReference type="ARBA" id="ARBA00049244"/>
    </source>
</evidence>
<sequence length="383" mass="43593">MPDLRKIIHVDMDAFFASVEQRDRPELKGRPIAVGYDGPRGVVSTASYEARQFGVHSAMSMVTAKRLCPQLIVVEGNHHHYKEVSAQVHAIFQDYTDLIEPISIDEAFLDVTVNKQKIDFPADIALEIRSRIREELHLTASAGISYNKFLAKIASDCHKPDGQLEIRYNDALEFIAKLPVERFWGVGPKTMERMHKIGIFTGRDLRTVSLNHLKEVFGKAGEIYFNFARGIDNRPVEPSEQRKSVGCEETMEKDITMRSQMIIELYHLVLELERRITKARFEGRTLTLKVKYSDFSVISRSLTSHKMVTKKEDILALAKQLLTKVDCSATDSVRLMGLSVSNPPIEGNLKPRWIQGRLDFGDDFWGSNAETQPYKHIFNNIIS</sequence>
<evidence type="ECO:0000259" key="17">
    <source>
        <dbReference type="PROSITE" id="PS50173"/>
    </source>
</evidence>
<evidence type="ECO:0000256" key="14">
    <source>
        <dbReference type="ARBA" id="ARBA00023204"/>
    </source>
</evidence>
<dbReference type="OrthoDB" id="9808813at2"/>
<dbReference type="Gene3D" id="3.30.1490.100">
    <property type="entry name" value="DNA polymerase, Y-family, little finger domain"/>
    <property type="match status" value="1"/>
</dbReference>
<proteinExistence type="inferred from homology"/>
<keyword evidence="8 16" id="KW-0235">DNA replication</keyword>
<feature type="active site" evidence="16">
    <location>
        <position position="106"/>
    </location>
</feature>
<accession>F8N9R4</accession>
<dbReference type="PANTHER" id="PTHR11076:SF33">
    <property type="entry name" value="DNA POLYMERASE KAPPA"/>
    <property type="match status" value="1"/>
</dbReference>
<feature type="binding site" evidence="16">
    <location>
        <position position="105"/>
    </location>
    <ligand>
        <name>Mg(2+)</name>
        <dbReference type="ChEBI" id="CHEBI:18420"/>
    </ligand>
</feature>
<comment type="cofactor">
    <cofactor evidence="16">
        <name>Mg(2+)</name>
        <dbReference type="ChEBI" id="CHEBI:18420"/>
    </cofactor>
    <text evidence="16">Binds 2 magnesium ions per subunit.</text>
</comment>
<comment type="similarity">
    <text evidence="2 16">Belongs to the DNA polymerase type-Y family.</text>
</comment>
<dbReference type="CDD" id="cd03586">
    <property type="entry name" value="PolY_Pol_IV_kappa"/>
    <property type="match status" value="1"/>
</dbReference>
<evidence type="ECO:0000256" key="16">
    <source>
        <dbReference type="HAMAP-Rule" id="MF_01113"/>
    </source>
</evidence>
<evidence type="ECO:0000256" key="1">
    <source>
        <dbReference type="ARBA" id="ARBA00004496"/>
    </source>
</evidence>
<dbReference type="Gene3D" id="3.30.70.270">
    <property type="match status" value="1"/>
</dbReference>
<keyword evidence="7 16" id="KW-0548">Nucleotidyltransferase</keyword>
<dbReference type="AlphaFoldDB" id="F8N9R4"/>
<evidence type="ECO:0000256" key="4">
    <source>
        <dbReference type="ARBA" id="ARBA00022457"/>
    </source>
</evidence>
<dbReference type="HAMAP" id="MF_01113">
    <property type="entry name" value="DNApol_IV"/>
    <property type="match status" value="1"/>
</dbReference>
<dbReference type="Pfam" id="PF21999">
    <property type="entry name" value="IMS_HHH_1"/>
    <property type="match status" value="1"/>
</dbReference>
<dbReference type="NCBIfam" id="NF002677">
    <property type="entry name" value="PRK02406.1"/>
    <property type="match status" value="1"/>
</dbReference>
<dbReference type="SUPFAM" id="SSF56672">
    <property type="entry name" value="DNA/RNA polymerases"/>
    <property type="match status" value="1"/>
</dbReference>
<evidence type="ECO:0000256" key="9">
    <source>
        <dbReference type="ARBA" id="ARBA00022723"/>
    </source>
</evidence>
<dbReference type="InterPro" id="IPR043502">
    <property type="entry name" value="DNA/RNA_pol_sf"/>
</dbReference>
<dbReference type="InterPro" id="IPR001126">
    <property type="entry name" value="UmuC"/>
</dbReference>
<dbReference type="Proteomes" id="UP000002772">
    <property type="component" value="Unassembled WGS sequence"/>
</dbReference>
<dbReference type="GO" id="GO:0000287">
    <property type="term" value="F:magnesium ion binding"/>
    <property type="evidence" value="ECO:0007669"/>
    <property type="project" value="UniProtKB-UniRule"/>
</dbReference>
<comment type="function">
    <text evidence="16">Poorly processive, error-prone DNA polymerase involved in untargeted mutagenesis. Copies undamaged DNA at stalled replication forks, which arise in vivo from mismatched or misaligned primer ends. These misaligned primers can be extended by PolIV. Exhibits no 3'-5' exonuclease (proofreading) activity. May be involved in translesional synthesis, in conjunction with the beta clamp from PolIII.</text>
</comment>
<dbReference type="Gene3D" id="3.40.1170.60">
    <property type="match status" value="1"/>
</dbReference>
<evidence type="ECO:0000256" key="3">
    <source>
        <dbReference type="ARBA" id="ARBA00011245"/>
    </source>
</evidence>
<name>F8N9R4_9BACT</name>
<dbReference type="GO" id="GO:0009432">
    <property type="term" value="P:SOS response"/>
    <property type="evidence" value="ECO:0007669"/>
    <property type="project" value="TreeGrafter"/>
</dbReference>
<dbReference type="Pfam" id="PF00817">
    <property type="entry name" value="IMS"/>
    <property type="match status" value="1"/>
</dbReference>
<evidence type="ECO:0000313" key="19">
    <source>
        <dbReference type="Proteomes" id="UP000002772"/>
    </source>
</evidence>
<evidence type="ECO:0000256" key="11">
    <source>
        <dbReference type="ARBA" id="ARBA00022842"/>
    </source>
</evidence>
<keyword evidence="6 16" id="KW-0808">Transferase</keyword>
<dbReference type="PROSITE" id="PS50173">
    <property type="entry name" value="UMUC"/>
    <property type="match status" value="1"/>
</dbReference>
<gene>
    <name evidence="16" type="primary">dinB</name>
    <name evidence="18" type="ORF">Premu_1277</name>
</gene>
<keyword evidence="4 16" id="KW-0515">Mutator protein</keyword>
<dbReference type="Gene3D" id="1.10.150.20">
    <property type="entry name" value="5' to 3' exonuclease, C-terminal subdomain"/>
    <property type="match status" value="1"/>
</dbReference>
<protein>
    <recommendedName>
        <fullName evidence="16">DNA polymerase IV</fullName>
        <shortName evidence="16">Pol IV</shortName>
        <ecNumber evidence="16">2.7.7.7</ecNumber>
    </recommendedName>
</protein>
<reference evidence="19" key="1">
    <citation type="journal article" date="2011" name="Stand. Genomic Sci.">
        <title>Non-contiguous finished genome sequence of the opportunistic oral pathogen Prevotella multisaccharivorax type strain (PPPA20).</title>
        <authorList>
            <person name="Pati A."/>
            <person name="Gronow S."/>
            <person name="Lu M."/>
            <person name="Lapidus A."/>
            <person name="Nolan M."/>
            <person name="Lucas S."/>
            <person name="Hammon N."/>
            <person name="Deshpande S."/>
            <person name="Cheng J.F."/>
            <person name="Tapia R."/>
            <person name="Han C."/>
            <person name="Goodwin L."/>
            <person name="Pitluck S."/>
            <person name="Liolios K."/>
            <person name="Pagani I."/>
            <person name="Mavromatis K."/>
            <person name="Mikhailova N."/>
            <person name="Huntemann M."/>
            <person name="Chen A."/>
            <person name="Palaniappan K."/>
            <person name="Land M."/>
            <person name="Hauser L."/>
            <person name="Detter J.C."/>
            <person name="Brambilla E.M."/>
            <person name="Rohde M."/>
            <person name="Goker M."/>
            <person name="Woyke T."/>
            <person name="Bristow J."/>
            <person name="Eisen J.A."/>
            <person name="Markowitz V."/>
            <person name="Hugenholtz P."/>
            <person name="Kyrpides N.C."/>
            <person name="Klenk H.P."/>
            <person name="Ivanova N."/>
        </authorList>
    </citation>
    <scope>NUCLEOTIDE SEQUENCE [LARGE SCALE GENOMIC DNA]</scope>
    <source>
        <strain evidence="19">DSM 17128</strain>
    </source>
</reference>
<keyword evidence="19" id="KW-1185">Reference proteome</keyword>
<dbReference type="InterPro" id="IPR017961">
    <property type="entry name" value="DNA_pol_Y-fam_little_finger"/>
</dbReference>
<dbReference type="InterPro" id="IPR053848">
    <property type="entry name" value="IMS_HHH_1"/>
</dbReference>
<dbReference type="FunFam" id="3.30.1490.100:FF:000004">
    <property type="entry name" value="DNA polymerase IV"/>
    <property type="match status" value="1"/>
</dbReference>
<keyword evidence="13 16" id="KW-0238">DNA-binding</keyword>
<dbReference type="GO" id="GO:0003887">
    <property type="term" value="F:DNA-directed DNA polymerase activity"/>
    <property type="evidence" value="ECO:0007669"/>
    <property type="project" value="UniProtKB-UniRule"/>
</dbReference>
<dbReference type="InterPro" id="IPR036775">
    <property type="entry name" value="DNA_pol_Y-fam_lit_finger_sf"/>
</dbReference>
<keyword evidence="11 16" id="KW-0460">Magnesium</keyword>
<dbReference type="RefSeq" id="WP_007573959.1">
    <property type="nucleotide sequence ID" value="NZ_BPTS01000001.1"/>
</dbReference>
<dbReference type="HOGENOM" id="CLU_012348_1_2_10"/>
<keyword evidence="9 16" id="KW-0479">Metal-binding</keyword>
<comment type="subcellular location">
    <subcellularLocation>
        <location evidence="1 16">Cytoplasm</location>
    </subcellularLocation>
</comment>
<keyword evidence="10 16" id="KW-0227">DNA damage</keyword>
<dbReference type="InterPro" id="IPR050116">
    <property type="entry name" value="DNA_polymerase-Y"/>
</dbReference>
<dbReference type="EC" id="2.7.7.7" evidence="16"/>
<dbReference type="PANTHER" id="PTHR11076">
    <property type="entry name" value="DNA REPAIR POLYMERASE UMUC / TRANSFERASE FAMILY MEMBER"/>
    <property type="match status" value="1"/>
</dbReference>
<evidence type="ECO:0000256" key="6">
    <source>
        <dbReference type="ARBA" id="ARBA00022679"/>
    </source>
</evidence>
<dbReference type="GO" id="GO:0006281">
    <property type="term" value="P:DNA repair"/>
    <property type="evidence" value="ECO:0007669"/>
    <property type="project" value="UniProtKB-UniRule"/>
</dbReference>
<comment type="subunit">
    <text evidence="3 16">Monomer.</text>
</comment>
<dbReference type="STRING" id="688246.Premu_1277"/>
<dbReference type="InterPro" id="IPR022880">
    <property type="entry name" value="DNApol_IV"/>
</dbReference>
<dbReference type="GO" id="GO:0006261">
    <property type="term" value="P:DNA-templated DNA replication"/>
    <property type="evidence" value="ECO:0007669"/>
    <property type="project" value="UniProtKB-UniRule"/>
</dbReference>
<dbReference type="GO" id="GO:0003684">
    <property type="term" value="F:damaged DNA binding"/>
    <property type="evidence" value="ECO:0007669"/>
    <property type="project" value="InterPro"/>
</dbReference>
<keyword evidence="5 16" id="KW-0963">Cytoplasm</keyword>
<feature type="domain" description="UmuC" evidence="17">
    <location>
        <begin position="7"/>
        <end position="187"/>
    </location>
</feature>
<dbReference type="eggNOG" id="COG0389">
    <property type="taxonomic scope" value="Bacteria"/>
</dbReference>
<feature type="binding site" evidence="16">
    <location>
        <position position="11"/>
    </location>
    <ligand>
        <name>Mg(2+)</name>
        <dbReference type="ChEBI" id="CHEBI:18420"/>
    </ligand>
</feature>
<dbReference type="FunFam" id="3.40.1170.60:FF:000001">
    <property type="entry name" value="DNA polymerase IV"/>
    <property type="match status" value="1"/>
</dbReference>
<evidence type="ECO:0000256" key="2">
    <source>
        <dbReference type="ARBA" id="ARBA00010945"/>
    </source>
</evidence>
<evidence type="ECO:0000256" key="12">
    <source>
        <dbReference type="ARBA" id="ARBA00022932"/>
    </source>
</evidence>
<dbReference type="FunFam" id="1.10.150.20:FF:000019">
    <property type="entry name" value="DNA polymerase IV"/>
    <property type="match status" value="1"/>
</dbReference>
<dbReference type="InterPro" id="IPR043128">
    <property type="entry name" value="Rev_trsase/Diguanyl_cyclase"/>
</dbReference>
<evidence type="ECO:0000313" key="18">
    <source>
        <dbReference type="EMBL" id="EGN56706.1"/>
    </source>
</evidence>
<evidence type="ECO:0000256" key="5">
    <source>
        <dbReference type="ARBA" id="ARBA00022490"/>
    </source>
</evidence>
<dbReference type="GO" id="GO:0005829">
    <property type="term" value="C:cytosol"/>
    <property type="evidence" value="ECO:0007669"/>
    <property type="project" value="TreeGrafter"/>
</dbReference>
<keyword evidence="14 16" id="KW-0234">DNA repair</keyword>
<evidence type="ECO:0000256" key="8">
    <source>
        <dbReference type="ARBA" id="ARBA00022705"/>
    </source>
</evidence>
<dbReference type="EMBL" id="GL945017">
    <property type="protein sequence ID" value="EGN56706.1"/>
    <property type="molecule type" value="Genomic_DNA"/>
</dbReference>
<evidence type="ECO:0000256" key="10">
    <source>
        <dbReference type="ARBA" id="ARBA00022763"/>
    </source>
</evidence>
<dbReference type="Pfam" id="PF11799">
    <property type="entry name" value="IMS_C"/>
    <property type="match status" value="1"/>
</dbReference>
<organism evidence="18 19">
    <name type="scientific">Hallella multisaccharivorax DSM 17128</name>
    <dbReference type="NCBI Taxonomy" id="688246"/>
    <lineage>
        <taxon>Bacteria</taxon>
        <taxon>Pseudomonadati</taxon>
        <taxon>Bacteroidota</taxon>
        <taxon>Bacteroidia</taxon>
        <taxon>Bacteroidales</taxon>
        <taxon>Prevotellaceae</taxon>
        <taxon>Hallella</taxon>
    </lineage>
</organism>
<dbReference type="GO" id="GO:0042276">
    <property type="term" value="P:error-prone translesion synthesis"/>
    <property type="evidence" value="ECO:0007669"/>
    <property type="project" value="TreeGrafter"/>
</dbReference>
<keyword evidence="12 16" id="KW-0239">DNA-directed DNA polymerase</keyword>
<feature type="site" description="Substrate discrimination" evidence="16">
    <location>
        <position position="16"/>
    </location>
</feature>